<dbReference type="Gene3D" id="1.20.1050.10">
    <property type="match status" value="1"/>
</dbReference>
<dbReference type="Pfam" id="PF13409">
    <property type="entry name" value="GST_N_2"/>
    <property type="match status" value="1"/>
</dbReference>
<evidence type="ECO:0000313" key="4">
    <source>
        <dbReference type="Proteomes" id="UP001243757"/>
    </source>
</evidence>
<protein>
    <submittedName>
        <fullName evidence="3">Glutathione S-transferase</fullName>
    </submittedName>
</protein>
<feature type="domain" description="GST N-terminal" evidence="1">
    <location>
        <begin position="1"/>
        <end position="81"/>
    </location>
</feature>
<dbReference type="SFLD" id="SFLDG00358">
    <property type="entry name" value="Main_(cytGST)"/>
    <property type="match status" value="1"/>
</dbReference>
<dbReference type="InterPro" id="IPR004045">
    <property type="entry name" value="Glutathione_S-Trfase_N"/>
</dbReference>
<evidence type="ECO:0000259" key="2">
    <source>
        <dbReference type="PROSITE" id="PS50405"/>
    </source>
</evidence>
<organism evidence="3 4">
    <name type="scientific">Pseudodonghicola flavimaris</name>
    <dbReference type="NCBI Taxonomy" id="3050036"/>
    <lineage>
        <taxon>Bacteria</taxon>
        <taxon>Pseudomonadati</taxon>
        <taxon>Pseudomonadota</taxon>
        <taxon>Alphaproteobacteria</taxon>
        <taxon>Rhodobacterales</taxon>
        <taxon>Paracoccaceae</taxon>
        <taxon>Pseudodonghicola</taxon>
    </lineage>
</organism>
<dbReference type="InterPro" id="IPR040079">
    <property type="entry name" value="Glutathione_S-Trfase"/>
</dbReference>
<dbReference type="RefSeq" id="WP_284480011.1">
    <property type="nucleotide sequence ID" value="NZ_JASNJD010000003.1"/>
</dbReference>
<dbReference type="Pfam" id="PF00043">
    <property type="entry name" value="GST_C"/>
    <property type="match status" value="1"/>
</dbReference>
<reference evidence="3 4" key="1">
    <citation type="submission" date="2023-05" db="EMBL/GenBank/DDBJ databases">
        <title>Pseudodonghicola sp. nov.</title>
        <authorList>
            <person name="Huang J."/>
        </authorList>
    </citation>
    <scope>NUCLEOTIDE SEQUENCE [LARGE SCALE GENOMIC DNA]</scope>
    <source>
        <strain evidence="3 4">IC7</strain>
    </source>
</reference>
<dbReference type="EMBL" id="JASNJD010000003">
    <property type="protein sequence ID" value="MDK3017195.1"/>
    <property type="molecule type" value="Genomic_DNA"/>
</dbReference>
<evidence type="ECO:0000313" key="3">
    <source>
        <dbReference type="EMBL" id="MDK3017195.1"/>
    </source>
</evidence>
<dbReference type="Proteomes" id="UP001243757">
    <property type="component" value="Unassembled WGS sequence"/>
</dbReference>
<name>A0ABT7EY49_9RHOB</name>
<dbReference type="PANTHER" id="PTHR44051">
    <property type="entry name" value="GLUTATHIONE S-TRANSFERASE-RELATED"/>
    <property type="match status" value="1"/>
</dbReference>
<dbReference type="InterPro" id="IPR010987">
    <property type="entry name" value="Glutathione-S-Trfase_C-like"/>
</dbReference>
<evidence type="ECO:0000259" key="1">
    <source>
        <dbReference type="PROSITE" id="PS50404"/>
    </source>
</evidence>
<feature type="domain" description="GST C-terminal" evidence="2">
    <location>
        <begin position="86"/>
        <end position="209"/>
    </location>
</feature>
<dbReference type="Gene3D" id="3.40.30.10">
    <property type="entry name" value="Glutaredoxin"/>
    <property type="match status" value="1"/>
</dbReference>
<dbReference type="InterPro" id="IPR034345">
    <property type="entry name" value="Gtt2-like_N"/>
</dbReference>
<comment type="caution">
    <text evidence="3">The sequence shown here is derived from an EMBL/GenBank/DDBJ whole genome shotgun (WGS) entry which is preliminary data.</text>
</comment>
<dbReference type="PANTHER" id="PTHR44051:SF8">
    <property type="entry name" value="GLUTATHIONE S-TRANSFERASE GSTA"/>
    <property type="match status" value="1"/>
</dbReference>
<dbReference type="InterPro" id="IPR004046">
    <property type="entry name" value="GST_C"/>
</dbReference>
<dbReference type="InterPro" id="IPR036282">
    <property type="entry name" value="Glutathione-S-Trfase_C_sf"/>
</dbReference>
<proteinExistence type="predicted"/>
<dbReference type="PROSITE" id="PS50405">
    <property type="entry name" value="GST_CTER"/>
    <property type="match status" value="1"/>
</dbReference>
<dbReference type="SFLD" id="SFLDS00019">
    <property type="entry name" value="Glutathione_Transferase_(cytos"/>
    <property type="match status" value="1"/>
</dbReference>
<keyword evidence="4" id="KW-1185">Reference proteome</keyword>
<dbReference type="CDD" id="cd03051">
    <property type="entry name" value="GST_N_GTT2_like"/>
    <property type="match status" value="1"/>
</dbReference>
<dbReference type="InterPro" id="IPR036249">
    <property type="entry name" value="Thioredoxin-like_sf"/>
</dbReference>
<gene>
    <name evidence="3" type="ORF">QO033_05875</name>
</gene>
<sequence length="209" mass="23257">MIFYDCSTAPNPRRARMFIAEKGLTIDTRDISIAKGEQLSPAFLKVNPRATLPVLVTDEGTVLAENLGIAAYLEARFPEPPLMGETPVEKGLVMMWNALVEQQGGMPIAETFRNSNRHMQGRAIPGPEDFDQIPELAERGRTRVAIFFDMIEERLSHSAYLAGDRFTLADITGFVFIDFARVIKTRIPEENTATRAWFDAIAARPSAAL</sequence>
<accession>A0ABT7EY49</accession>
<dbReference type="SUPFAM" id="SSF52833">
    <property type="entry name" value="Thioredoxin-like"/>
    <property type="match status" value="1"/>
</dbReference>
<dbReference type="PROSITE" id="PS50404">
    <property type="entry name" value="GST_NTER"/>
    <property type="match status" value="1"/>
</dbReference>
<dbReference type="SUPFAM" id="SSF47616">
    <property type="entry name" value="GST C-terminal domain-like"/>
    <property type="match status" value="1"/>
</dbReference>